<evidence type="ECO:0000313" key="5">
    <source>
        <dbReference type="Proteomes" id="UP000525205"/>
    </source>
</evidence>
<feature type="non-terminal residue" evidence="4">
    <location>
        <position position="268"/>
    </location>
</feature>
<dbReference type="InterPro" id="IPR045473">
    <property type="entry name" value="ASM_C"/>
</dbReference>
<dbReference type="EMBL" id="VWPP01002733">
    <property type="protein sequence ID" value="NXE86013.1"/>
    <property type="molecule type" value="Genomic_DNA"/>
</dbReference>
<evidence type="ECO:0000313" key="4">
    <source>
        <dbReference type="EMBL" id="NXE86013.1"/>
    </source>
</evidence>
<sequence>RAAGFYTVQVWPGLRLVSLNMNFCSQANFWLLINSTDPAGQLQWLVGVLAAAEQAGEKVHIIGHIPPAHCLRSWSWNYYRIVSRFEGTIAAQFFGHTHVDEFEMFYDEETLTRPVSVAFVAPSVTTYINLNPGYRVYEVDGAYPGSSHAVLDHETFILNLTEANVPGAAPRWQRLYRAREAYGLPSAFPADWDRLIRRFQDDERLFQRFWFLFHKGHPPREPCLAACKAALLCALRTGRSADPSLCQPLRPALPFPRVQALWRQRRLC</sequence>
<dbReference type="FunFam" id="3.60.21.10:FF:000090">
    <property type="entry name" value="Sphingomyelin phosphodiesterase"/>
    <property type="match status" value="1"/>
</dbReference>
<dbReference type="PANTHER" id="PTHR10340">
    <property type="entry name" value="SPHINGOMYELIN PHOSPHODIESTERASE"/>
    <property type="match status" value="1"/>
</dbReference>
<evidence type="ECO:0000256" key="1">
    <source>
        <dbReference type="ARBA" id="ARBA00022801"/>
    </source>
</evidence>
<accession>A0A7K8Q314</accession>
<evidence type="ECO:0000259" key="3">
    <source>
        <dbReference type="Pfam" id="PF19272"/>
    </source>
</evidence>
<dbReference type="GO" id="GO:0046513">
    <property type="term" value="P:ceramide biosynthetic process"/>
    <property type="evidence" value="ECO:0007669"/>
    <property type="project" value="TreeGrafter"/>
</dbReference>
<gene>
    <name evidence="4" type="primary">Smpd1</name>
    <name evidence="4" type="ORF">COCCOC_R02976</name>
</gene>
<dbReference type="GO" id="GO:0016020">
    <property type="term" value="C:membrane"/>
    <property type="evidence" value="ECO:0007669"/>
    <property type="project" value="GOC"/>
</dbReference>
<dbReference type="Pfam" id="PF19272">
    <property type="entry name" value="ASMase_C"/>
    <property type="match status" value="1"/>
</dbReference>
<organism evidence="4 5">
    <name type="scientific">Cochlearius cochlearius</name>
    <name type="common">Boat-billed heron</name>
    <dbReference type="NCBI Taxonomy" id="110676"/>
    <lineage>
        <taxon>Eukaryota</taxon>
        <taxon>Metazoa</taxon>
        <taxon>Chordata</taxon>
        <taxon>Craniata</taxon>
        <taxon>Vertebrata</taxon>
        <taxon>Euteleostomi</taxon>
        <taxon>Archelosauria</taxon>
        <taxon>Archosauria</taxon>
        <taxon>Dinosauria</taxon>
        <taxon>Saurischia</taxon>
        <taxon>Theropoda</taxon>
        <taxon>Coelurosauria</taxon>
        <taxon>Aves</taxon>
        <taxon>Neognathae</taxon>
        <taxon>Neoaves</taxon>
        <taxon>Aequornithes</taxon>
        <taxon>Pelecaniformes</taxon>
        <taxon>Ardeidae</taxon>
        <taxon>Cochlearius</taxon>
    </lineage>
</organism>
<name>A0A7K8Q314_COCCO</name>
<keyword evidence="2" id="KW-0325">Glycoprotein</keyword>
<keyword evidence="1" id="KW-0378">Hydrolase</keyword>
<dbReference type="Proteomes" id="UP000525205">
    <property type="component" value="Unassembled WGS sequence"/>
</dbReference>
<feature type="domain" description="Sphingomyelin phosphodiesterase C-terminal" evidence="3">
    <location>
        <begin position="114"/>
        <end position="236"/>
    </location>
</feature>
<dbReference type="GO" id="GO:0005764">
    <property type="term" value="C:lysosome"/>
    <property type="evidence" value="ECO:0007669"/>
    <property type="project" value="TreeGrafter"/>
</dbReference>
<keyword evidence="5" id="KW-1185">Reference proteome</keyword>
<dbReference type="Gene3D" id="3.60.21.10">
    <property type="match status" value="1"/>
</dbReference>
<dbReference type="GO" id="GO:0061750">
    <property type="term" value="F:acid sphingomyelin phosphodiesterase activity"/>
    <property type="evidence" value="ECO:0007669"/>
    <property type="project" value="TreeGrafter"/>
</dbReference>
<reference evidence="4 5" key="1">
    <citation type="submission" date="2019-09" db="EMBL/GenBank/DDBJ databases">
        <title>Bird 10,000 Genomes (B10K) Project - Family phase.</title>
        <authorList>
            <person name="Zhang G."/>
        </authorList>
    </citation>
    <scope>NUCLEOTIDE SEQUENCE [LARGE SCALE GENOMIC DNA]</scope>
    <source>
        <strain evidence="4">B10K-CU-031-03</strain>
        <tissue evidence="4">Muscle</tissue>
    </source>
</reference>
<dbReference type="InterPro" id="IPR029052">
    <property type="entry name" value="Metallo-depent_PP-like"/>
</dbReference>
<feature type="non-terminal residue" evidence="4">
    <location>
        <position position="1"/>
    </location>
</feature>
<dbReference type="SUPFAM" id="SSF56300">
    <property type="entry name" value="Metallo-dependent phosphatases"/>
    <property type="match status" value="1"/>
</dbReference>
<dbReference type="GO" id="GO:0005615">
    <property type="term" value="C:extracellular space"/>
    <property type="evidence" value="ECO:0007669"/>
    <property type="project" value="TreeGrafter"/>
</dbReference>
<comment type="caution">
    <text evidence="4">The sequence shown here is derived from an EMBL/GenBank/DDBJ whole genome shotgun (WGS) entry which is preliminary data.</text>
</comment>
<dbReference type="GO" id="GO:0006685">
    <property type="term" value="P:sphingomyelin catabolic process"/>
    <property type="evidence" value="ECO:0007669"/>
    <property type="project" value="TreeGrafter"/>
</dbReference>
<dbReference type="PANTHER" id="PTHR10340:SF34">
    <property type="entry name" value="SPHINGOMYELIN PHOSPHODIESTERASE"/>
    <property type="match status" value="1"/>
</dbReference>
<proteinExistence type="predicted"/>
<protein>
    <submittedName>
        <fullName evidence="4">ASM phosphodiesterase</fullName>
    </submittedName>
</protein>
<evidence type="ECO:0000256" key="2">
    <source>
        <dbReference type="ARBA" id="ARBA00023180"/>
    </source>
</evidence>
<dbReference type="AlphaFoldDB" id="A0A7K8Q314"/>